<evidence type="ECO:0000313" key="3">
    <source>
        <dbReference type="EMBL" id="KAK8730424.1"/>
    </source>
</evidence>
<dbReference type="EMBL" id="JARKIK010000064">
    <property type="protein sequence ID" value="KAK8730424.1"/>
    <property type="molecule type" value="Genomic_DNA"/>
</dbReference>
<evidence type="ECO:0000313" key="4">
    <source>
        <dbReference type="Proteomes" id="UP001445076"/>
    </source>
</evidence>
<evidence type="ECO:0000256" key="2">
    <source>
        <dbReference type="SAM" id="SignalP"/>
    </source>
</evidence>
<dbReference type="Proteomes" id="UP001445076">
    <property type="component" value="Unassembled WGS sequence"/>
</dbReference>
<proteinExistence type="predicted"/>
<gene>
    <name evidence="3" type="ORF">OTU49_008001</name>
</gene>
<organism evidence="3 4">
    <name type="scientific">Cherax quadricarinatus</name>
    <name type="common">Australian red claw crayfish</name>
    <dbReference type="NCBI Taxonomy" id="27406"/>
    <lineage>
        <taxon>Eukaryota</taxon>
        <taxon>Metazoa</taxon>
        <taxon>Ecdysozoa</taxon>
        <taxon>Arthropoda</taxon>
        <taxon>Crustacea</taxon>
        <taxon>Multicrustacea</taxon>
        <taxon>Malacostraca</taxon>
        <taxon>Eumalacostraca</taxon>
        <taxon>Eucarida</taxon>
        <taxon>Decapoda</taxon>
        <taxon>Pleocyemata</taxon>
        <taxon>Astacidea</taxon>
        <taxon>Parastacoidea</taxon>
        <taxon>Parastacidae</taxon>
        <taxon>Cherax</taxon>
    </lineage>
</organism>
<protein>
    <submittedName>
        <fullName evidence="3">Uncharacterized protein</fullName>
    </submittedName>
</protein>
<name>A0AAW0WXG0_CHEQU</name>
<reference evidence="3 4" key="1">
    <citation type="journal article" date="2024" name="BMC Genomics">
        <title>Genome assembly of redclaw crayfish (Cherax quadricarinatus) provides insights into its immune adaptation and hypoxia tolerance.</title>
        <authorList>
            <person name="Liu Z."/>
            <person name="Zheng J."/>
            <person name="Li H."/>
            <person name="Fang K."/>
            <person name="Wang S."/>
            <person name="He J."/>
            <person name="Zhou D."/>
            <person name="Weng S."/>
            <person name="Chi M."/>
            <person name="Gu Z."/>
            <person name="He J."/>
            <person name="Li F."/>
            <person name="Wang M."/>
        </authorList>
    </citation>
    <scope>NUCLEOTIDE SEQUENCE [LARGE SCALE GENOMIC DNA]</scope>
    <source>
        <strain evidence="3">ZL_2023a</strain>
    </source>
</reference>
<feature type="compositionally biased region" description="Basic residues" evidence="1">
    <location>
        <begin position="106"/>
        <end position="116"/>
    </location>
</feature>
<feature type="region of interest" description="Disordered" evidence="1">
    <location>
        <begin position="22"/>
        <end position="123"/>
    </location>
</feature>
<accession>A0AAW0WXG0</accession>
<feature type="chain" id="PRO_5043777159" evidence="2">
    <location>
        <begin position="21"/>
        <end position="123"/>
    </location>
</feature>
<sequence>MRVLVVVALCLVVVMVVVNAGDSSGDKRKKSIKNVSSRQGDKVKKFKTRDEGRRRSPGEVKTLNSRIAEKRSKKHKKRKSSKKTASHQGKKIKKSHHTQGKEAIKKRVLKKTKKGCAGRCVAN</sequence>
<comment type="caution">
    <text evidence="3">The sequence shown here is derived from an EMBL/GenBank/DDBJ whole genome shotgun (WGS) entry which is preliminary data.</text>
</comment>
<feature type="non-terminal residue" evidence="3">
    <location>
        <position position="123"/>
    </location>
</feature>
<keyword evidence="2" id="KW-0732">Signal</keyword>
<evidence type="ECO:0000256" key="1">
    <source>
        <dbReference type="SAM" id="MobiDB-lite"/>
    </source>
</evidence>
<dbReference type="AlphaFoldDB" id="A0AAW0WXG0"/>
<feature type="signal peptide" evidence="2">
    <location>
        <begin position="1"/>
        <end position="20"/>
    </location>
</feature>
<keyword evidence="4" id="KW-1185">Reference proteome</keyword>
<feature type="compositionally biased region" description="Basic and acidic residues" evidence="1">
    <location>
        <begin position="39"/>
        <end position="58"/>
    </location>
</feature>
<feature type="compositionally biased region" description="Basic residues" evidence="1">
    <location>
        <begin position="71"/>
        <end position="98"/>
    </location>
</feature>